<dbReference type="AlphaFoldDB" id="A0A6J4RR62"/>
<proteinExistence type="predicted"/>
<dbReference type="EMBL" id="CADCVN010000354">
    <property type="protein sequence ID" value="CAA9479591.1"/>
    <property type="molecule type" value="Genomic_DNA"/>
</dbReference>
<accession>A0A6J4RR62</accession>
<evidence type="ECO:0000313" key="1">
    <source>
        <dbReference type="EMBL" id="CAA9479591.1"/>
    </source>
</evidence>
<sequence length="51" mass="5761">MLSATGIIAILRKGKSRNINRMVEFYNLPFTKDGVLDVVEVLRKQLLKLAS</sequence>
<protein>
    <submittedName>
        <fullName evidence="1">Uncharacterized protein</fullName>
    </submittedName>
</protein>
<reference evidence="1" key="1">
    <citation type="submission" date="2020-02" db="EMBL/GenBank/DDBJ databases">
        <authorList>
            <person name="Meier V. D."/>
        </authorList>
    </citation>
    <scope>NUCLEOTIDE SEQUENCE</scope>
    <source>
        <strain evidence="1">AVDCRST_MAG96</strain>
    </source>
</reference>
<organism evidence="1">
    <name type="scientific">uncultured Segetibacter sp</name>
    <dbReference type="NCBI Taxonomy" id="481133"/>
    <lineage>
        <taxon>Bacteria</taxon>
        <taxon>Pseudomonadati</taxon>
        <taxon>Bacteroidota</taxon>
        <taxon>Chitinophagia</taxon>
        <taxon>Chitinophagales</taxon>
        <taxon>Chitinophagaceae</taxon>
        <taxon>Segetibacter</taxon>
        <taxon>environmental samples</taxon>
    </lineage>
</organism>
<name>A0A6J4RR62_9BACT</name>
<gene>
    <name evidence="1" type="ORF">AVDCRST_MAG96-935</name>
</gene>